<feature type="domain" description="Ig-like" evidence="26">
    <location>
        <begin position="126"/>
        <end position="207"/>
    </location>
</feature>
<comment type="similarity">
    <text evidence="2">Belongs to the protein kinase superfamily. CAMK Ser/Thr protein kinase family.</text>
</comment>
<feature type="region of interest" description="Disordered" evidence="23">
    <location>
        <begin position="474"/>
        <end position="496"/>
    </location>
</feature>
<keyword evidence="24" id="KW-0732">Signal</keyword>
<accession>A0A9J7L3L3</accession>
<evidence type="ECO:0000256" key="6">
    <source>
        <dbReference type="ARBA" id="ARBA00022692"/>
    </source>
</evidence>
<dbReference type="PROSITE" id="PS00107">
    <property type="entry name" value="PROTEIN_KINASE_ATP"/>
    <property type="match status" value="1"/>
</dbReference>
<dbReference type="InterPro" id="IPR013098">
    <property type="entry name" value="Ig_I-set"/>
</dbReference>
<dbReference type="InterPro" id="IPR036116">
    <property type="entry name" value="FN3_sf"/>
</dbReference>
<feature type="signal peptide" evidence="24">
    <location>
        <begin position="1"/>
        <end position="25"/>
    </location>
</feature>
<evidence type="ECO:0000256" key="12">
    <source>
        <dbReference type="ARBA" id="ARBA00023136"/>
    </source>
</evidence>
<reference evidence="29" key="2">
    <citation type="submission" date="2025-08" db="UniProtKB">
        <authorList>
            <consortium name="RefSeq"/>
        </authorList>
    </citation>
    <scope>IDENTIFICATION</scope>
    <source>
        <strain evidence="29">S238N-H82</strain>
        <tissue evidence="29">Testes</tissue>
    </source>
</reference>
<evidence type="ECO:0000256" key="2">
    <source>
        <dbReference type="ARBA" id="ARBA00006692"/>
    </source>
</evidence>
<evidence type="ECO:0000259" key="26">
    <source>
        <dbReference type="PROSITE" id="PS50835"/>
    </source>
</evidence>
<evidence type="ECO:0000256" key="1">
    <source>
        <dbReference type="ARBA" id="ARBA00004479"/>
    </source>
</evidence>
<dbReference type="Proteomes" id="UP000001554">
    <property type="component" value="Chromosome 1"/>
</dbReference>
<keyword evidence="11" id="KW-1133">Transmembrane helix</keyword>
<feature type="active site" description="Proton acceptor" evidence="19">
    <location>
        <position position="672"/>
    </location>
</feature>
<keyword evidence="16" id="KW-0325">Glycoprotein</keyword>
<dbReference type="Gene3D" id="1.10.510.10">
    <property type="entry name" value="Transferase(Phosphotransferase) domain 1"/>
    <property type="match status" value="1"/>
</dbReference>
<sequence length="842" mass="92487">MAMAVFLHSVLITTAVLLSVSQCAALQFTTHPQRREVTAGNPATFVCGVQDSSVNPQVAWLKDGEVLPPGNHYDVDTANYTTALTLSSLDFSQTTIADRGFYRCKAWHRDVVIYSETAQLVVFGLPTIINNPRSLNVTPNTPFSLQCEGVGPPEPVTITWYKDGQVVATALPSPSTYSFTGVTTRTRIRCVAENRNGRTPSQFSTVNIIVAPSVPTSLAVSDATSTSLRVSWYLSHDGYSPVTQAIVEFAETSNKGPDGSLQWNRTKVETSSPNSVVIYNLKPYTSYTIHVALKNDIGQSGWSDYVVGRTAEGVPSAAPGSVHIQPSGSGADMEVSWSHVATADVNGILQGYRVGFTDAAGGGERVEDVRSSNSVILRGLDPTANYSVQVWALTLVGDGVRSNPIMLYGTGSGGSFIVGYPAEDTSPSSDMASGNQWSVKKMDLIIGGSIAGLILTMVVLTYACCKCHRKRRAKASSKRDPETASTVPMMQHSTPVKSKAAKSFSKKLAAEVSSFRLSPALTESVVSVLLNRERLEVGKVVGEGEFGCVTEAKLRLEGNRYMTVAVKTMKSRSSKQEVEAFVTEALRMKDFHHPNIMSLIGLIMEPPETRFLPVKAMVVLPFMKHGDLHTFLLRSRLADKPKFVPIQTLLKFSVDIAKGMEYLGQMEFLHRDLAARNCMLDEQLVVKVADFGLSRKIYCENYYRQGSMVKVPVKWLALESLADRVYTTQSDVWSFGVTLWEIITRGATPYPGVANHEVYDLLLKGMRLQKPRDCSDQLYQIMYSCWRVSPKHRPSFNFLVRKLHTMLSAMPPPPSIDNSFYENTSNVIKLTDSEACFQDTEC</sequence>
<dbReference type="GeneID" id="118415192"/>
<keyword evidence="12" id="KW-0472">Membrane</keyword>
<evidence type="ECO:0000259" key="25">
    <source>
        <dbReference type="PROSITE" id="PS50011"/>
    </source>
</evidence>
<dbReference type="SUPFAM" id="SSF49265">
    <property type="entry name" value="Fibronectin type III"/>
    <property type="match status" value="1"/>
</dbReference>
<evidence type="ECO:0000313" key="28">
    <source>
        <dbReference type="Proteomes" id="UP000001554"/>
    </source>
</evidence>
<feature type="compositionally biased region" description="Polar residues" evidence="23">
    <location>
        <begin position="483"/>
        <end position="496"/>
    </location>
</feature>
<gene>
    <name evidence="29" type="primary">LOC118415192</name>
</gene>
<dbReference type="GO" id="GO:0043235">
    <property type="term" value="C:receptor complex"/>
    <property type="evidence" value="ECO:0000318"/>
    <property type="project" value="GO_Central"/>
</dbReference>
<dbReference type="GO" id="GO:0007169">
    <property type="term" value="P:cell surface receptor protein tyrosine kinase signaling pathway"/>
    <property type="evidence" value="ECO:0000318"/>
    <property type="project" value="GO_Central"/>
</dbReference>
<dbReference type="PROSITE" id="PS50011">
    <property type="entry name" value="PROTEIN_KINASE_DOM"/>
    <property type="match status" value="1"/>
</dbReference>
<dbReference type="InterPro" id="IPR050122">
    <property type="entry name" value="RTK"/>
</dbReference>
<evidence type="ECO:0000313" key="29">
    <source>
        <dbReference type="RefSeq" id="XP_035675472.1"/>
    </source>
</evidence>
<feature type="domain" description="Fibronectin type-III" evidence="27">
    <location>
        <begin position="214"/>
        <end position="313"/>
    </location>
</feature>
<keyword evidence="7" id="KW-0677">Repeat</keyword>
<evidence type="ECO:0000256" key="10">
    <source>
        <dbReference type="ARBA" id="ARBA00022840"/>
    </source>
</evidence>
<dbReference type="GO" id="GO:0005886">
    <property type="term" value="C:plasma membrane"/>
    <property type="evidence" value="ECO:0000318"/>
    <property type="project" value="GO_Central"/>
</dbReference>
<feature type="binding site" evidence="20">
    <location>
        <position position="676"/>
    </location>
    <ligand>
        <name>ATP</name>
        <dbReference type="ChEBI" id="CHEBI:30616"/>
    </ligand>
</feature>
<dbReference type="InterPro" id="IPR036179">
    <property type="entry name" value="Ig-like_dom_sf"/>
</dbReference>
<evidence type="ECO:0000256" key="9">
    <source>
        <dbReference type="ARBA" id="ARBA00022777"/>
    </source>
</evidence>
<evidence type="ECO:0000256" key="18">
    <source>
        <dbReference type="ARBA" id="ARBA00051243"/>
    </source>
</evidence>
<dbReference type="AlphaFoldDB" id="A0A9J7L3L3"/>
<dbReference type="GO" id="GO:0005524">
    <property type="term" value="F:ATP binding"/>
    <property type="evidence" value="ECO:0007669"/>
    <property type="project" value="UniProtKB-UniRule"/>
</dbReference>
<dbReference type="InterPro" id="IPR000719">
    <property type="entry name" value="Prot_kinase_dom"/>
</dbReference>
<dbReference type="GO" id="GO:0007399">
    <property type="term" value="P:nervous system development"/>
    <property type="evidence" value="ECO:0000318"/>
    <property type="project" value="GO_Central"/>
</dbReference>
<dbReference type="InterPro" id="IPR003598">
    <property type="entry name" value="Ig_sub2"/>
</dbReference>
<comment type="catalytic activity">
    <reaction evidence="18">
        <text>L-tyrosyl-[protein] + ATP = O-phospho-L-tyrosyl-[protein] + ADP + H(+)</text>
        <dbReference type="Rhea" id="RHEA:10596"/>
        <dbReference type="Rhea" id="RHEA-COMP:10136"/>
        <dbReference type="Rhea" id="RHEA-COMP:20101"/>
        <dbReference type="ChEBI" id="CHEBI:15378"/>
        <dbReference type="ChEBI" id="CHEBI:30616"/>
        <dbReference type="ChEBI" id="CHEBI:46858"/>
        <dbReference type="ChEBI" id="CHEBI:61978"/>
        <dbReference type="ChEBI" id="CHEBI:456216"/>
        <dbReference type="EC" id="2.7.10.1"/>
    </reaction>
</comment>
<keyword evidence="28" id="KW-1185">Reference proteome</keyword>
<dbReference type="PANTHER" id="PTHR24416">
    <property type="entry name" value="TYROSINE-PROTEIN KINASE RECEPTOR"/>
    <property type="match status" value="1"/>
</dbReference>
<dbReference type="Pfam" id="PF00041">
    <property type="entry name" value="fn3"/>
    <property type="match status" value="2"/>
</dbReference>
<evidence type="ECO:0000256" key="23">
    <source>
        <dbReference type="SAM" id="MobiDB-lite"/>
    </source>
</evidence>
<dbReference type="CDD" id="cd00063">
    <property type="entry name" value="FN3"/>
    <property type="match status" value="2"/>
</dbReference>
<keyword evidence="5" id="KW-0808">Transferase</keyword>
<dbReference type="SUPFAM" id="SSF56112">
    <property type="entry name" value="Protein kinase-like (PK-like)"/>
    <property type="match status" value="1"/>
</dbReference>
<keyword evidence="6" id="KW-0812">Transmembrane</keyword>
<dbReference type="InterPro" id="IPR017441">
    <property type="entry name" value="Protein_kinase_ATP_BS"/>
</dbReference>
<dbReference type="InterPro" id="IPR001245">
    <property type="entry name" value="Ser-Thr/Tyr_kinase_cat_dom"/>
</dbReference>
<feature type="domain" description="Fibronectin type-III" evidence="27">
    <location>
        <begin position="318"/>
        <end position="413"/>
    </location>
</feature>
<dbReference type="Gene3D" id="3.30.200.20">
    <property type="entry name" value="Phosphorylase Kinase, domain 1"/>
    <property type="match status" value="1"/>
</dbReference>
<evidence type="ECO:0000256" key="14">
    <source>
        <dbReference type="ARBA" id="ARBA00023157"/>
    </source>
</evidence>
<dbReference type="PROSITE" id="PS00109">
    <property type="entry name" value="PROTEIN_KINASE_TYR"/>
    <property type="match status" value="1"/>
</dbReference>
<dbReference type="PROSITE" id="PS50853">
    <property type="entry name" value="FN3"/>
    <property type="match status" value="2"/>
</dbReference>
<dbReference type="InterPro" id="IPR007110">
    <property type="entry name" value="Ig-like_dom"/>
</dbReference>
<dbReference type="RefSeq" id="XP_035675472.1">
    <property type="nucleotide sequence ID" value="XM_035819579.1"/>
</dbReference>
<evidence type="ECO:0000256" key="21">
    <source>
        <dbReference type="PIRSR" id="PIRSR000615-3"/>
    </source>
</evidence>
<feature type="chain" id="PRO_5039922874" description="receptor protein-tyrosine kinase" evidence="24">
    <location>
        <begin position="26"/>
        <end position="842"/>
    </location>
</feature>
<evidence type="ECO:0000256" key="16">
    <source>
        <dbReference type="ARBA" id="ARBA00023180"/>
    </source>
</evidence>
<proteinExistence type="inferred from homology"/>
<keyword evidence="4" id="KW-0597">Phosphoprotein</keyword>
<comment type="subcellular location">
    <subcellularLocation>
        <location evidence="1">Membrane</location>
        <topology evidence="1">Single-pass type I membrane protein</topology>
    </subcellularLocation>
</comment>
<feature type="binding site" evidence="22">
    <location>
        <position position="567"/>
    </location>
    <ligand>
        <name>ATP</name>
        <dbReference type="ChEBI" id="CHEBI:30616"/>
    </ligand>
</feature>
<evidence type="ECO:0000256" key="15">
    <source>
        <dbReference type="ARBA" id="ARBA00023170"/>
    </source>
</evidence>
<evidence type="ECO:0000256" key="8">
    <source>
        <dbReference type="ARBA" id="ARBA00022741"/>
    </source>
</evidence>
<keyword evidence="8 20" id="KW-0547">Nucleotide-binding</keyword>
<organism evidence="28 29">
    <name type="scientific">Branchiostoma floridae</name>
    <name type="common">Florida lancelet</name>
    <name type="synonym">Amphioxus</name>
    <dbReference type="NCBI Taxonomy" id="7739"/>
    <lineage>
        <taxon>Eukaryota</taxon>
        <taxon>Metazoa</taxon>
        <taxon>Chordata</taxon>
        <taxon>Cephalochordata</taxon>
        <taxon>Leptocardii</taxon>
        <taxon>Amphioxiformes</taxon>
        <taxon>Branchiostomatidae</taxon>
        <taxon>Branchiostoma</taxon>
    </lineage>
</organism>
<feature type="binding site" evidence="21">
    <location>
        <position position="677"/>
    </location>
    <ligand>
        <name>Mg(2+)</name>
        <dbReference type="ChEBI" id="CHEBI:18420"/>
    </ligand>
</feature>
<dbReference type="SMART" id="SM00060">
    <property type="entry name" value="FN3"/>
    <property type="match status" value="2"/>
</dbReference>
<evidence type="ECO:0000256" key="19">
    <source>
        <dbReference type="PIRSR" id="PIRSR000615-1"/>
    </source>
</evidence>
<protein>
    <recommendedName>
        <fullName evidence="3">receptor protein-tyrosine kinase</fullName>
        <ecNumber evidence="3">2.7.10.1</ecNumber>
    </recommendedName>
</protein>
<dbReference type="SMART" id="SM00408">
    <property type="entry name" value="IGc2"/>
    <property type="match status" value="2"/>
</dbReference>
<dbReference type="GO" id="GO:0046872">
    <property type="term" value="F:metal ion binding"/>
    <property type="evidence" value="ECO:0007669"/>
    <property type="project" value="UniProtKB-KW"/>
</dbReference>
<dbReference type="Pfam" id="PF13927">
    <property type="entry name" value="Ig_3"/>
    <property type="match status" value="1"/>
</dbReference>
<dbReference type="InterPro" id="IPR011009">
    <property type="entry name" value="Kinase-like_dom_sf"/>
</dbReference>
<dbReference type="Pfam" id="PF07679">
    <property type="entry name" value="I-set"/>
    <property type="match status" value="1"/>
</dbReference>
<dbReference type="FunFam" id="3.30.200.20:FF:000188">
    <property type="entry name" value="Hepatocyte growth factor receptor"/>
    <property type="match status" value="1"/>
</dbReference>
<dbReference type="SMART" id="SM00219">
    <property type="entry name" value="TyrKc"/>
    <property type="match status" value="1"/>
</dbReference>
<keyword evidence="21" id="KW-0460">Magnesium</keyword>
<name>A0A9J7L3L3_BRAFL</name>
<dbReference type="PROSITE" id="PS50835">
    <property type="entry name" value="IG_LIKE"/>
    <property type="match status" value="2"/>
</dbReference>
<dbReference type="OMA" id="RQTHISK"/>
<dbReference type="GO" id="GO:0004714">
    <property type="term" value="F:transmembrane receptor protein tyrosine kinase activity"/>
    <property type="evidence" value="ECO:0000318"/>
    <property type="project" value="GO_Central"/>
</dbReference>
<feature type="domain" description="Ig-like" evidence="26">
    <location>
        <begin position="26"/>
        <end position="121"/>
    </location>
</feature>
<evidence type="ECO:0000259" key="27">
    <source>
        <dbReference type="PROSITE" id="PS50853"/>
    </source>
</evidence>
<evidence type="ECO:0000256" key="4">
    <source>
        <dbReference type="ARBA" id="ARBA00022553"/>
    </source>
</evidence>
<evidence type="ECO:0000256" key="11">
    <source>
        <dbReference type="ARBA" id="ARBA00022989"/>
    </source>
</evidence>
<feature type="binding site" evidence="21">
    <location>
        <position position="690"/>
    </location>
    <ligand>
        <name>Mg(2+)</name>
        <dbReference type="ChEBI" id="CHEBI:18420"/>
    </ligand>
</feature>
<keyword evidence="10 20" id="KW-0067">ATP-binding</keyword>
<evidence type="ECO:0000256" key="13">
    <source>
        <dbReference type="ARBA" id="ARBA00023137"/>
    </source>
</evidence>
<dbReference type="FunFam" id="2.60.40.10:FF:000028">
    <property type="entry name" value="Neuronal cell adhesion molecule"/>
    <property type="match status" value="1"/>
</dbReference>
<dbReference type="Gene3D" id="2.60.40.10">
    <property type="entry name" value="Immunoglobulins"/>
    <property type="match status" value="4"/>
</dbReference>
<evidence type="ECO:0000256" key="24">
    <source>
        <dbReference type="SAM" id="SignalP"/>
    </source>
</evidence>
<dbReference type="EC" id="2.7.10.1" evidence="3"/>
<dbReference type="InterPro" id="IPR008266">
    <property type="entry name" value="Tyr_kinase_AS"/>
</dbReference>
<dbReference type="Pfam" id="PF07714">
    <property type="entry name" value="PK_Tyr_Ser-Thr"/>
    <property type="match status" value="1"/>
</dbReference>
<keyword evidence="21" id="KW-0479">Metal-binding</keyword>
<dbReference type="SUPFAM" id="SSF48726">
    <property type="entry name" value="Immunoglobulin"/>
    <property type="match status" value="2"/>
</dbReference>
<keyword evidence="15" id="KW-0675">Receptor</keyword>
<dbReference type="GO" id="GO:0016477">
    <property type="term" value="P:cell migration"/>
    <property type="evidence" value="ECO:0000318"/>
    <property type="project" value="GO_Central"/>
</dbReference>
<dbReference type="KEGG" id="bfo:118415192"/>
<dbReference type="FunFam" id="1.10.510.10:FF:000089">
    <property type="entry name" value="Tyrosine-protein kinase receptor TYRO3"/>
    <property type="match status" value="1"/>
</dbReference>
<reference evidence="28" key="1">
    <citation type="journal article" date="2020" name="Nat. Ecol. Evol.">
        <title>Deeply conserved synteny resolves early events in vertebrate evolution.</title>
        <authorList>
            <person name="Simakov O."/>
            <person name="Marletaz F."/>
            <person name="Yue J.X."/>
            <person name="O'Connell B."/>
            <person name="Jenkins J."/>
            <person name="Brandt A."/>
            <person name="Calef R."/>
            <person name="Tung C.H."/>
            <person name="Huang T.K."/>
            <person name="Schmutz J."/>
            <person name="Satoh N."/>
            <person name="Yu J.K."/>
            <person name="Putnam N.H."/>
            <person name="Green R.E."/>
            <person name="Rokhsar D.S."/>
        </authorList>
    </citation>
    <scope>NUCLEOTIDE SEQUENCE [LARGE SCALE GENOMIC DNA]</scope>
    <source>
        <strain evidence="28">S238N-H82</strain>
    </source>
</reference>
<evidence type="ECO:0000256" key="3">
    <source>
        <dbReference type="ARBA" id="ARBA00011902"/>
    </source>
</evidence>
<feature type="domain" description="Protein kinase" evidence="25">
    <location>
        <begin position="535"/>
        <end position="807"/>
    </location>
</feature>
<dbReference type="PRINTS" id="PR00109">
    <property type="entry name" value="TYRKINASE"/>
</dbReference>
<keyword evidence="9" id="KW-0418">Kinase</keyword>
<evidence type="ECO:0000256" key="17">
    <source>
        <dbReference type="ARBA" id="ARBA00023319"/>
    </source>
</evidence>
<dbReference type="SMART" id="SM00409">
    <property type="entry name" value="IG"/>
    <property type="match status" value="2"/>
</dbReference>
<evidence type="ECO:0000256" key="7">
    <source>
        <dbReference type="ARBA" id="ARBA00022737"/>
    </source>
</evidence>
<keyword evidence="17" id="KW-0393">Immunoglobulin domain</keyword>
<dbReference type="PANTHER" id="PTHR24416:SF628">
    <property type="entry name" value="TYROSINE-PROTEIN KINASE MER-LIKE"/>
    <property type="match status" value="1"/>
</dbReference>
<evidence type="ECO:0000256" key="22">
    <source>
        <dbReference type="PROSITE-ProRule" id="PRU10141"/>
    </source>
</evidence>
<dbReference type="InterPro" id="IPR003961">
    <property type="entry name" value="FN3_dom"/>
</dbReference>
<keyword evidence="13" id="KW-0829">Tyrosine-protein kinase</keyword>
<dbReference type="InterPro" id="IPR003599">
    <property type="entry name" value="Ig_sub"/>
</dbReference>
<dbReference type="GO" id="GO:0006909">
    <property type="term" value="P:phagocytosis"/>
    <property type="evidence" value="ECO:0000318"/>
    <property type="project" value="GO_Central"/>
</dbReference>
<dbReference type="PIRSF" id="PIRSF000615">
    <property type="entry name" value="TyrPK_CSF1-R"/>
    <property type="match status" value="1"/>
</dbReference>
<dbReference type="OrthoDB" id="4062651at2759"/>
<dbReference type="InterPro" id="IPR013783">
    <property type="entry name" value="Ig-like_fold"/>
</dbReference>
<dbReference type="InterPro" id="IPR020635">
    <property type="entry name" value="Tyr_kinase_cat_dom"/>
</dbReference>
<keyword evidence="14" id="KW-1015">Disulfide bond</keyword>
<evidence type="ECO:0000256" key="20">
    <source>
        <dbReference type="PIRSR" id="PIRSR000615-2"/>
    </source>
</evidence>
<evidence type="ECO:0000256" key="5">
    <source>
        <dbReference type="ARBA" id="ARBA00022679"/>
    </source>
</evidence>